<name>A0A672GES2_SALFA</name>
<dbReference type="PANTHER" id="PTHR45913:SF5">
    <property type="entry name" value="GENERAL TRANSCRIPTION FACTOR II-I REPEAT DOMAIN-CONTAINING PROTEIN 2A-LIKE PROTEIN"/>
    <property type="match status" value="1"/>
</dbReference>
<organism evidence="1 2">
    <name type="scientific">Salarias fasciatus</name>
    <name type="common">Jewelled blenny</name>
    <name type="synonym">Blennius fasciatus</name>
    <dbReference type="NCBI Taxonomy" id="181472"/>
    <lineage>
        <taxon>Eukaryota</taxon>
        <taxon>Metazoa</taxon>
        <taxon>Chordata</taxon>
        <taxon>Craniata</taxon>
        <taxon>Vertebrata</taxon>
        <taxon>Euteleostomi</taxon>
        <taxon>Actinopterygii</taxon>
        <taxon>Neopterygii</taxon>
        <taxon>Teleostei</taxon>
        <taxon>Neoteleostei</taxon>
        <taxon>Acanthomorphata</taxon>
        <taxon>Ovalentaria</taxon>
        <taxon>Blenniimorphae</taxon>
        <taxon>Blenniiformes</taxon>
        <taxon>Blennioidei</taxon>
        <taxon>Blenniidae</taxon>
        <taxon>Salariinae</taxon>
        <taxon>Salarias</taxon>
    </lineage>
</organism>
<dbReference type="InterPro" id="IPR012337">
    <property type="entry name" value="RNaseH-like_sf"/>
</dbReference>
<dbReference type="SUPFAM" id="SSF53098">
    <property type="entry name" value="Ribonuclease H-like"/>
    <property type="match status" value="1"/>
</dbReference>
<accession>A0A672GES2</accession>
<sequence>MRAKDIPKAKSVPVQESPAHGILSALNKEILDKLKCFFKAVPAITKHDRPFKDITWQCDLLKSLEFASFIAKATRQQQFTIFDDSKFLAVLSDGSTDSSFKEQEILYLRTSVMGKVETNIVLSMDRKLVALGAAVMMGAKSGVSARLKERAPWLISAHCHAHRLELAFKDTMKKFPVQKLETMLLNIYYLYRNSPLNRFRTLVEEYDTQYQDVTLHAEVRWLSRGIVLEKFVDLLPVIRDFIAQRKHADLYYVSDEKFALEAAFLADTTKHLDSLNLKLQGNNKLLPALVNNVSAFMEKLSLYQDQLGDNDFTHFPNLHSQVSQLRRTVMPMIEMVENPVNADMRDVSQHCESFGVSKEIFDKELIELRNNHALKQKHMDESMATFWMQYVPTTYSTVTLCAKKILTCFGSTYVCESGFSTMGVIKSRQQAPL</sequence>
<reference evidence="1" key="1">
    <citation type="submission" date="2019-06" db="EMBL/GenBank/DDBJ databases">
        <authorList>
            <consortium name="Wellcome Sanger Institute Data Sharing"/>
        </authorList>
    </citation>
    <scope>NUCLEOTIDE SEQUENCE [LARGE SCALE GENOMIC DNA]</scope>
</reference>
<evidence type="ECO:0000313" key="1">
    <source>
        <dbReference type="Ensembl" id="ENSSFAP00005015465.1"/>
    </source>
</evidence>
<reference evidence="1" key="2">
    <citation type="submission" date="2025-08" db="UniProtKB">
        <authorList>
            <consortium name="Ensembl"/>
        </authorList>
    </citation>
    <scope>IDENTIFICATION</scope>
</reference>
<evidence type="ECO:0008006" key="3">
    <source>
        <dbReference type="Google" id="ProtNLM"/>
    </source>
</evidence>
<reference evidence="1" key="3">
    <citation type="submission" date="2025-09" db="UniProtKB">
        <authorList>
            <consortium name="Ensembl"/>
        </authorList>
    </citation>
    <scope>IDENTIFICATION</scope>
</reference>
<protein>
    <recommendedName>
        <fullName evidence="3">HAT C-terminal dimerisation domain-containing protein</fullName>
    </recommendedName>
</protein>
<proteinExistence type="predicted"/>
<dbReference type="InParanoid" id="A0A672GES2"/>
<dbReference type="PANTHER" id="PTHR45913">
    <property type="entry name" value="EPM2A-INTERACTING PROTEIN 1"/>
    <property type="match status" value="1"/>
</dbReference>
<evidence type="ECO:0000313" key="2">
    <source>
        <dbReference type="Proteomes" id="UP000472267"/>
    </source>
</evidence>
<dbReference type="AlphaFoldDB" id="A0A672GES2"/>
<dbReference type="Proteomes" id="UP000472267">
    <property type="component" value="Chromosome 2"/>
</dbReference>
<keyword evidence="2" id="KW-1185">Reference proteome</keyword>
<dbReference type="Ensembl" id="ENSSFAT00005016100.1">
    <property type="protein sequence ID" value="ENSSFAP00005015465.1"/>
    <property type="gene ID" value="ENSSFAG00005008267.1"/>
</dbReference>